<dbReference type="SUPFAM" id="SSF53383">
    <property type="entry name" value="PLP-dependent transferases"/>
    <property type="match status" value="1"/>
</dbReference>
<dbReference type="InterPro" id="IPR015421">
    <property type="entry name" value="PyrdxlP-dep_Trfase_major"/>
</dbReference>
<proteinExistence type="predicted"/>
<dbReference type="Gene3D" id="3.40.640.10">
    <property type="entry name" value="Type I PLP-dependent aspartate aminotransferase-like (Major domain)"/>
    <property type="match status" value="1"/>
</dbReference>
<organism evidence="1 2">
    <name type="scientific">Mesorhizobium plurifarium</name>
    <dbReference type="NCBI Taxonomy" id="69974"/>
    <lineage>
        <taxon>Bacteria</taxon>
        <taxon>Pseudomonadati</taxon>
        <taxon>Pseudomonadota</taxon>
        <taxon>Alphaproteobacteria</taxon>
        <taxon>Hyphomicrobiales</taxon>
        <taxon>Phyllobacteriaceae</taxon>
        <taxon>Mesorhizobium</taxon>
    </lineage>
</organism>
<accession>A0A090GVK1</accession>
<gene>
    <name evidence="1" type="ORF">MPL3365_370002</name>
</gene>
<dbReference type="EMBL" id="CCNE01000031">
    <property type="protein sequence ID" value="CDX60337.1"/>
    <property type="molecule type" value="Genomic_DNA"/>
</dbReference>
<dbReference type="InterPro" id="IPR015424">
    <property type="entry name" value="PyrdxlP-dep_Trfase"/>
</dbReference>
<reference evidence="1 2" key="1">
    <citation type="submission" date="2014-08" db="EMBL/GenBank/DDBJ databases">
        <authorList>
            <person name="Moulin Lionel"/>
        </authorList>
    </citation>
    <scope>NUCLEOTIDE SEQUENCE [LARGE SCALE GENOMIC DNA]</scope>
</reference>
<evidence type="ECO:0000313" key="2">
    <source>
        <dbReference type="Proteomes" id="UP000046122"/>
    </source>
</evidence>
<dbReference type="AlphaFoldDB" id="A0A090GVK1"/>
<sequence>MEGRTAWVEEPSFPWSRKGLELAGLSLAPIPVDRDGIDIDQAFRHHPHAKLSSLHLASMRPWGPPSRLNGGFACSNGARPTAPGSSKMII</sequence>
<name>A0A090GVK1_MESPL</name>
<dbReference type="Proteomes" id="UP000046122">
    <property type="component" value="Unassembled WGS sequence"/>
</dbReference>
<protein>
    <submittedName>
        <fullName evidence="1">Uncharacterized protein</fullName>
    </submittedName>
</protein>
<evidence type="ECO:0000313" key="1">
    <source>
        <dbReference type="EMBL" id="CDX60337.1"/>
    </source>
</evidence>